<protein>
    <submittedName>
        <fullName evidence="1">WD repeat domain 73</fullName>
    </submittedName>
</protein>
<dbReference type="AlphaFoldDB" id="A0A3P8UL19"/>
<reference evidence="1" key="3">
    <citation type="submission" date="2025-09" db="UniProtKB">
        <authorList>
            <consortium name="Ensembl"/>
        </authorList>
    </citation>
    <scope>IDENTIFICATION</scope>
</reference>
<dbReference type="InParanoid" id="A0A3P8UL19"/>
<organism evidence="1 2">
    <name type="scientific">Cynoglossus semilaevis</name>
    <name type="common">Tongue sole</name>
    <dbReference type="NCBI Taxonomy" id="244447"/>
    <lineage>
        <taxon>Eukaryota</taxon>
        <taxon>Metazoa</taxon>
        <taxon>Chordata</taxon>
        <taxon>Craniata</taxon>
        <taxon>Vertebrata</taxon>
        <taxon>Euteleostomi</taxon>
        <taxon>Actinopterygii</taxon>
        <taxon>Neopterygii</taxon>
        <taxon>Teleostei</taxon>
        <taxon>Neoteleostei</taxon>
        <taxon>Acanthomorphata</taxon>
        <taxon>Carangaria</taxon>
        <taxon>Pleuronectiformes</taxon>
        <taxon>Pleuronectoidei</taxon>
        <taxon>Cynoglossidae</taxon>
        <taxon>Cynoglossinae</taxon>
        <taxon>Cynoglossus</taxon>
    </lineage>
</organism>
<evidence type="ECO:0000313" key="1">
    <source>
        <dbReference type="Ensembl" id="ENSCSEP00000000980.1"/>
    </source>
</evidence>
<dbReference type="Proteomes" id="UP000265120">
    <property type="component" value="Chromosome 13"/>
</dbReference>
<dbReference type="OrthoDB" id="9822052at2759"/>
<name>A0A3P8UL19_CYNSE</name>
<dbReference type="SUPFAM" id="SSF50978">
    <property type="entry name" value="WD40 repeat-like"/>
    <property type="match status" value="1"/>
</dbReference>
<reference evidence="1 2" key="1">
    <citation type="journal article" date="2014" name="Nat. Genet.">
        <title>Whole-genome sequence of a flatfish provides insights into ZW sex chromosome evolution and adaptation to a benthic lifestyle.</title>
        <authorList>
            <person name="Chen S."/>
            <person name="Zhang G."/>
            <person name="Shao C."/>
            <person name="Huang Q."/>
            <person name="Liu G."/>
            <person name="Zhang P."/>
            <person name="Song W."/>
            <person name="An N."/>
            <person name="Chalopin D."/>
            <person name="Volff J.N."/>
            <person name="Hong Y."/>
            <person name="Li Q."/>
            <person name="Sha Z."/>
            <person name="Zhou H."/>
            <person name="Xie M."/>
            <person name="Yu Q."/>
            <person name="Liu Y."/>
            <person name="Xiang H."/>
            <person name="Wang N."/>
            <person name="Wu K."/>
            <person name="Yang C."/>
            <person name="Zhou Q."/>
            <person name="Liao X."/>
            <person name="Yang L."/>
            <person name="Hu Q."/>
            <person name="Zhang J."/>
            <person name="Meng L."/>
            <person name="Jin L."/>
            <person name="Tian Y."/>
            <person name="Lian J."/>
            <person name="Yang J."/>
            <person name="Miao G."/>
            <person name="Liu S."/>
            <person name="Liang Z."/>
            <person name="Yan F."/>
            <person name="Li Y."/>
            <person name="Sun B."/>
            <person name="Zhang H."/>
            <person name="Zhang J."/>
            <person name="Zhu Y."/>
            <person name="Du M."/>
            <person name="Zhao Y."/>
            <person name="Schartl M."/>
            <person name="Tang Q."/>
            <person name="Wang J."/>
        </authorList>
    </citation>
    <scope>NUCLEOTIDE SEQUENCE</scope>
</reference>
<dbReference type="GeneTree" id="ENSGT00390000015701"/>
<dbReference type="InterPro" id="IPR015943">
    <property type="entry name" value="WD40/YVTN_repeat-like_dom_sf"/>
</dbReference>
<proteinExistence type="predicted"/>
<dbReference type="RefSeq" id="XP_008321146.1">
    <property type="nucleotide sequence ID" value="XM_008322924.3"/>
</dbReference>
<keyword evidence="2" id="KW-1185">Reference proteome</keyword>
<dbReference type="PANTHER" id="PTHR46947:SF1">
    <property type="entry name" value="WD REPEAT-CONTAINING PROTEIN 73"/>
    <property type="match status" value="1"/>
</dbReference>
<dbReference type="InterPro" id="IPR042795">
    <property type="entry name" value="Wdr73"/>
</dbReference>
<dbReference type="CTD" id="84942"/>
<reference evidence="1" key="2">
    <citation type="submission" date="2025-08" db="UniProtKB">
        <authorList>
            <consortium name="Ensembl"/>
        </authorList>
    </citation>
    <scope>IDENTIFICATION</scope>
</reference>
<accession>A0A3P8UL19</accession>
<dbReference type="STRING" id="244447.ENSCSEP00000000980"/>
<dbReference type="KEGG" id="csem:103388067"/>
<evidence type="ECO:0000313" key="2">
    <source>
        <dbReference type="Proteomes" id="UP000265120"/>
    </source>
</evidence>
<dbReference type="InterPro" id="IPR036322">
    <property type="entry name" value="WD40_repeat_dom_sf"/>
</dbReference>
<dbReference type="GO" id="GO:0000922">
    <property type="term" value="C:spindle pole"/>
    <property type="evidence" value="ECO:0007669"/>
    <property type="project" value="TreeGrafter"/>
</dbReference>
<dbReference type="Ensembl" id="ENSCSET00000001008.1">
    <property type="protein sequence ID" value="ENSCSEP00000000980.1"/>
    <property type="gene ID" value="ENSCSEG00000000684.1"/>
</dbReference>
<dbReference type="FunCoup" id="A0A3P8UL19">
    <property type="interactions" value="671"/>
</dbReference>
<dbReference type="GO" id="GO:0005829">
    <property type="term" value="C:cytosol"/>
    <property type="evidence" value="ECO:0007669"/>
    <property type="project" value="TreeGrafter"/>
</dbReference>
<dbReference type="GeneID" id="103388067"/>
<dbReference type="Gene3D" id="2.130.10.10">
    <property type="entry name" value="YVTN repeat-like/Quinoprotein amine dehydrogenase"/>
    <property type="match status" value="1"/>
</dbReference>
<dbReference type="OMA" id="CKPRTLL"/>
<dbReference type="GO" id="GO:0031122">
    <property type="term" value="P:cytoplasmic microtubule organization"/>
    <property type="evidence" value="ECO:0007669"/>
    <property type="project" value="TreeGrafter"/>
</dbReference>
<sequence>MSESEEDFDNWIIDSLKSYKDLHVFQMEHPINVMDWTSQKTVCTAGSGSSKSEILELCLPPKLFADENKSLCAGRDFTVLHGAFTDRIVSCLQHVPGTRCIVTGDELTSDLQVWDLGGDESDIIRRTGSIKGKSQVSEGGVRMATTPTHPPQILHGSTICDIHLTELNTGTTLYKNESDSAEPLSSLQFLNDRVFLASCCNGDVYIADSRMSASCRLSSPPESLDRCNLWWTNASVGPDLSSCRIISLSATGEAVVSDLRNQKNPRNVVSRAQLNLQTHQCNLDHVMLWWAPELKDCFSVSGFSGEVQIYDTSHWRTELQEVQPLFQHCGHAVSSTLSDRDVPPLVTSHIWHPSSPQTLLSAASDGSVHVWDWVIPSGPEPEQL</sequence>
<dbReference type="PANTHER" id="PTHR46947">
    <property type="entry name" value="WD REPEAT-CONTAINING PROTEIN 73"/>
    <property type="match status" value="1"/>
</dbReference>